<dbReference type="InterPro" id="IPR012865">
    <property type="entry name" value="DUF1642"/>
</dbReference>
<evidence type="ECO:0008006" key="3">
    <source>
        <dbReference type="Google" id="ProtNLM"/>
    </source>
</evidence>
<dbReference type="AlphaFoldDB" id="U4TNJ0"/>
<accession>U4TNJ0</accession>
<reference evidence="2" key="1">
    <citation type="journal article" date="2013" name="Genome Announc.">
        <title>Whole-Genome Sequencing of Lactobacillus shenzhenensis Strain LY-73T.</title>
        <authorList>
            <person name="Lin Z."/>
            <person name="Liu Z."/>
            <person name="Yang R."/>
            <person name="Zou Y."/>
            <person name="Wan D."/>
            <person name="Chen J."/>
            <person name="Guo M."/>
            <person name="Zhao J."/>
            <person name="Fang C."/>
            <person name="Yang R."/>
            <person name="Liu F."/>
        </authorList>
    </citation>
    <scope>NUCLEOTIDE SEQUENCE [LARGE SCALE GENOMIC DNA]</scope>
    <source>
        <strain evidence="2">LY-73</strain>
    </source>
</reference>
<dbReference type="STRING" id="1231336.L248_1860"/>
<organism evidence="1 2">
    <name type="scientific">Schleiferilactobacillus shenzhenensis LY-73</name>
    <dbReference type="NCBI Taxonomy" id="1231336"/>
    <lineage>
        <taxon>Bacteria</taxon>
        <taxon>Bacillati</taxon>
        <taxon>Bacillota</taxon>
        <taxon>Bacilli</taxon>
        <taxon>Lactobacillales</taxon>
        <taxon>Lactobacillaceae</taxon>
        <taxon>Schleiferilactobacillus</taxon>
    </lineage>
</organism>
<evidence type="ECO:0000313" key="1">
    <source>
        <dbReference type="EMBL" id="ERL65784.1"/>
    </source>
</evidence>
<dbReference type="HOGENOM" id="CLU_1822907_0_0_9"/>
<proteinExistence type="predicted"/>
<gene>
    <name evidence="1" type="ORF">L248_1860</name>
</gene>
<dbReference type="Proteomes" id="UP000030647">
    <property type="component" value="Unassembled WGS sequence"/>
</dbReference>
<sequence>MSKRKKAVEMAEGLYHHKTIIKAERFDGSTEMARRWGMVQSPSADDGWVFNYEQLTPVAAGRWLINDDGNVFTESDTYFRKAYSALPVIPAVVAEWFDHSRQRGMNFYDAISAPRHPKELDAWLMAPTDQGADETLSQFMRAWLDGYIVAEKPAEP</sequence>
<evidence type="ECO:0000313" key="2">
    <source>
        <dbReference type="Proteomes" id="UP000030647"/>
    </source>
</evidence>
<dbReference type="EMBL" id="KI271584">
    <property type="protein sequence ID" value="ERL65784.1"/>
    <property type="molecule type" value="Genomic_DNA"/>
</dbReference>
<dbReference type="Pfam" id="PF07852">
    <property type="entry name" value="DUF1642"/>
    <property type="match status" value="1"/>
</dbReference>
<name>U4TNJ0_9LACO</name>
<keyword evidence="2" id="KW-1185">Reference proteome</keyword>
<protein>
    <recommendedName>
        <fullName evidence="3">DUF1642 domain-containing protein</fullName>
    </recommendedName>
</protein>